<evidence type="ECO:0000256" key="6">
    <source>
        <dbReference type="ARBA" id="ARBA00023136"/>
    </source>
</evidence>
<dbReference type="SUPFAM" id="SSF53448">
    <property type="entry name" value="Nucleotide-diphospho-sugar transferases"/>
    <property type="match status" value="1"/>
</dbReference>
<protein>
    <recommendedName>
        <fullName evidence="11">Cellulose synthase-like protein G2</fullName>
    </recommendedName>
</protein>
<feature type="transmembrane region" description="Helical" evidence="8">
    <location>
        <begin position="427"/>
        <end position="449"/>
    </location>
</feature>
<dbReference type="InterPro" id="IPR029044">
    <property type="entry name" value="Nucleotide-diphossugar_trans"/>
</dbReference>
<evidence type="ECO:0000256" key="4">
    <source>
        <dbReference type="ARBA" id="ARBA00022692"/>
    </source>
</evidence>
<dbReference type="EMBL" id="JACEIK010004178">
    <property type="protein sequence ID" value="MCD9644521.1"/>
    <property type="molecule type" value="Genomic_DNA"/>
</dbReference>
<reference evidence="9 10" key="1">
    <citation type="journal article" date="2021" name="BMC Genomics">
        <title>Datura genome reveals duplications of psychoactive alkaloid biosynthetic genes and high mutation rate following tissue culture.</title>
        <authorList>
            <person name="Rajewski A."/>
            <person name="Carter-House D."/>
            <person name="Stajich J."/>
            <person name="Litt A."/>
        </authorList>
    </citation>
    <scope>NUCLEOTIDE SEQUENCE [LARGE SCALE GENOMIC DNA]</scope>
    <source>
        <strain evidence="9">AR-01</strain>
    </source>
</reference>
<feature type="transmembrane region" description="Helical" evidence="8">
    <location>
        <begin position="305"/>
        <end position="326"/>
    </location>
</feature>
<dbReference type="Gene3D" id="3.90.550.10">
    <property type="entry name" value="Spore Coat Polysaccharide Biosynthesis Protein SpsA, Chain A"/>
    <property type="match status" value="1"/>
</dbReference>
<evidence type="ECO:0000313" key="10">
    <source>
        <dbReference type="Proteomes" id="UP000823775"/>
    </source>
</evidence>
<evidence type="ECO:0000256" key="5">
    <source>
        <dbReference type="ARBA" id="ARBA00022989"/>
    </source>
</evidence>
<organism evidence="9 10">
    <name type="scientific">Datura stramonium</name>
    <name type="common">Jimsonweed</name>
    <name type="synonym">Common thornapple</name>
    <dbReference type="NCBI Taxonomy" id="4076"/>
    <lineage>
        <taxon>Eukaryota</taxon>
        <taxon>Viridiplantae</taxon>
        <taxon>Streptophyta</taxon>
        <taxon>Embryophyta</taxon>
        <taxon>Tracheophyta</taxon>
        <taxon>Spermatophyta</taxon>
        <taxon>Magnoliopsida</taxon>
        <taxon>eudicotyledons</taxon>
        <taxon>Gunneridae</taxon>
        <taxon>Pentapetalae</taxon>
        <taxon>asterids</taxon>
        <taxon>lamiids</taxon>
        <taxon>Solanales</taxon>
        <taxon>Solanaceae</taxon>
        <taxon>Solanoideae</taxon>
        <taxon>Datureae</taxon>
        <taxon>Datura</taxon>
    </lineage>
</organism>
<feature type="transmembrane region" description="Helical" evidence="8">
    <location>
        <begin position="461"/>
        <end position="480"/>
    </location>
</feature>
<evidence type="ECO:0000256" key="3">
    <source>
        <dbReference type="ARBA" id="ARBA00022679"/>
    </source>
</evidence>
<gene>
    <name evidence="9" type="ORF">HAX54_032777</name>
</gene>
<evidence type="ECO:0000256" key="2">
    <source>
        <dbReference type="ARBA" id="ARBA00022676"/>
    </source>
</evidence>
<evidence type="ECO:0008006" key="11">
    <source>
        <dbReference type="Google" id="ProtNLM"/>
    </source>
</evidence>
<dbReference type="InterPro" id="IPR005150">
    <property type="entry name" value="Cellulose_synth"/>
</dbReference>
<keyword evidence="3" id="KW-0808">Transferase</keyword>
<evidence type="ECO:0000256" key="1">
    <source>
        <dbReference type="ARBA" id="ARBA00004127"/>
    </source>
</evidence>
<evidence type="ECO:0000256" key="7">
    <source>
        <dbReference type="ARBA" id="ARBA00023316"/>
    </source>
</evidence>
<evidence type="ECO:0000313" key="9">
    <source>
        <dbReference type="EMBL" id="MCD9644521.1"/>
    </source>
</evidence>
<comment type="caution">
    <text evidence="9">The sequence shown here is derived from an EMBL/GenBank/DDBJ whole genome shotgun (WGS) entry which is preliminary data.</text>
</comment>
<dbReference type="Pfam" id="PF03552">
    <property type="entry name" value="Cellulose_synt"/>
    <property type="match status" value="2"/>
</dbReference>
<keyword evidence="6 8" id="KW-0472">Membrane</keyword>
<dbReference type="PANTHER" id="PTHR13301">
    <property type="entry name" value="X-BOX TRANSCRIPTION FACTOR-RELATED"/>
    <property type="match status" value="1"/>
</dbReference>
<keyword evidence="4 8" id="KW-0812">Transmembrane</keyword>
<feature type="transmembrane region" description="Helical" evidence="8">
    <location>
        <begin position="396"/>
        <end position="421"/>
    </location>
</feature>
<accession>A0ABS8VDS5</accession>
<keyword evidence="10" id="KW-1185">Reference proteome</keyword>
<dbReference type="Proteomes" id="UP000823775">
    <property type="component" value="Unassembled WGS sequence"/>
</dbReference>
<feature type="transmembrane region" description="Helical" evidence="8">
    <location>
        <begin position="266"/>
        <end position="285"/>
    </location>
</feature>
<comment type="subcellular location">
    <subcellularLocation>
        <location evidence="1">Endomembrane system</location>
        <topology evidence="1">Multi-pass membrane protein</topology>
    </subcellularLocation>
</comment>
<proteinExistence type="predicted"/>
<keyword evidence="5 8" id="KW-1133">Transmembrane helix</keyword>
<evidence type="ECO:0000256" key="8">
    <source>
        <dbReference type="SAM" id="Phobius"/>
    </source>
</evidence>
<keyword evidence="2" id="KW-0328">Glycosyltransferase</keyword>
<name>A0ABS8VDS5_DATST</name>
<sequence length="481" mass="55168">MFVPILQNSYHFEISYGLSKQVLLESDKDKDVKGYSIPNLIYVSREKRTASLHHFKAGALNALLRVSKVMTNAPLILTLDCDMYSNYPQTPQRILCYFCDPLIKCKLGFVQFPQRYHGLNEDDIYGGDNVRTFRILPSGLDGLGGPDNCGTGCFFNRRAFFVVELACHAISCNYEYNTDWGSKIGIKYGTLVEDIYTGYMMQCEGWNSIFCSPERPAFLGEVPINLNDVLSQVKRWSFGHLEVLSCKYSPLTFGTKALGLLRANCYIHYVLWPIWCIPVTLYACIPQLTLLNNISIFPKVFDPWFFLYVFLFFGAYAHDFVQFVLFKGTAKRWWNDQRMWYVKALSPYLFTSIEYLMKRLGIMTKGFNITSKVAGQDERKMYDQSVFTFGIPSPMFVPLVMVSIINLMAFLKGIMTIIFRMESLDEFFIQLFVAGFVVANCLPIYEAMLLRYDHGRMPKRIVTTSVVLVGVLCIAFSLFVS</sequence>
<keyword evidence="7" id="KW-0961">Cell wall biogenesis/degradation</keyword>